<feature type="signal peptide" evidence="8">
    <location>
        <begin position="1"/>
        <end position="15"/>
    </location>
</feature>
<reference evidence="11" key="1">
    <citation type="journal article" date="2015" name="Genome Announc.">
        <title>Genome sequence of the AIDS-associated pathogen Penicillium marneffei (ATCC18224) and its near taxonomic relative Talaromyces stipitatus (ATCC10500).</title>
        <authorList>
            <person name="Nierman W.C."/>
            <person name="Fedorova-Abrams N.D."/>
            <person name="Andrianopoulos A."/>
        </authorList>
    </citation>
    <scope>NUCLEOTIDE SEQUENCE [LARGE SCALE GENOMIC DNA]</scope>
    <source>
        <strain evidence="11">ATCC 10500 / CBS 375.48 / QM 6759 / NRRL 1006</strain>
    </source>
</reference>
<evidence type="ECO:0000256" key="8">
    <source>
        <dbReference type="SAM" id="SignalP"/>
    </source>
</evidence>
<dbReference type="Proteomes" id="UP000001745">
    <property type="component" value="Unassembled WGS sequence"/>
</dbReference>
<dbReference type="STRING" id="441959.B8MPW8"/>
<keyword evidence="3 8" id="KW-0732">Signal</keyword>
<dbReference type="Pfam" id="PF03388">
    <property type="entry name" value="Lectin_leg-like"/>
    <property type="match status" value="1"/>
</dbReference>
<keyword evidence="6" id="KW-0175">Coiled coil</keyword>
<evidence type="ECO:0000256" key="3">
    <source>
        <dbReference type="ARBA" id="ARBA00022729"/>
    </source>
</evidence>
<dbReference type="GO" id="GO:0000139">
    <property type="term" value="C:Golgi membrane"/>
    <property type="evidence" value="ECO:0007669"/>
    <property type="project" value="TreeGrafter"/>
</dbReference>
<evidence type="ECO:0000256" key="4">
    <source>
        <dbReference type="ARBA" id="ARBA00022989"/>
    </source>
</evidence>
<keyword evidence="11" id="KW-1185">Reference proteome</keyword>
<dbReference type="HOGENOM" id="CLU_053733_0_0_1"/>
<evidence type="ECO:0000313" key="11">
    <source>
        <dbReference type="Proteomes" id="UP000001745"/>
    </source>
</evidence>
<dbReference type="GO" id="GO:0005793">
    <property type="term" value="C:endoplasmic reticulum-Golgi intermediate compartment"/>
    <property type="evidence" value="ECO:0007669"/>
    <property type="project" value="TreeGrafter"/>
</dbReference>
<evidence type="ECO:0000256" key="2">
    <source>
        <dbReference type="ARBA" id="ARBA00022692"/>
    </source>
</evidence>
<dbReference type="InterPro" id="IPR005052">
    <property type="entry name" value="Lectin_leg"/>
</dbReference>
<keyword evidence="5 7" id="KW-0472">Membrane</keyword>
<keyword evidence="2 7" id="KW-0812">Transmembrane</keyword>
<dbReference type="OrthoDB" id="10265193at2759"/>
<evidence type="ECO:0000256" key="6">
    <source>
        <dbReference type="SAM" id="Coils"/>
    </source>
</evidence>
<dbReference type="GO" id="GO:0005537">
    <property type="term" value="F:D-mannose binding"/>
    <property type="evidence" value="ECO:0007669"/>
    <property type="project" value="TreeGrafter"/>
</dbReference>
<dbReference type="PANTHER" id="PTHR12223">
    <property type="entry name" value="VESICULAR MANNOSE-BINDING LECTIN"/>
    <property type="match status" value="1"/>
</dbReference>
<dbReference type="InParanoid" id="B8MPW8"/>
<dbReference type="AlphaFoldDB" id="B8MPW8"/>
<dbReference type="CDD" id="cd06903">
    <property type="entry name" value="lectin_EMP46_EMP47"/>
    <property type="match status" value="1"/>
</dbReference>
<sequence>MKYSFALAFLTAVSAQSIIDTLSFGHGSRFSPSGDSLPGWKIKGEGHEPQILSDKLILTPPYPGHTRGSIWAENGLSLSEWTTEFHFRASGEERGSGNLQLWYVKDGERTVGASSIYTVGQFDGFVLTIDTHGGRGGSIRGFLNDGTRAYNQHTNVDSLAFGHCDYAYRNLGRPSVIKIEQSSSLFQVTVDDKVCFQTPKVALPAGNVFGVTAATPDNPDSFEIFKFVVTSGAQATAHFGGQTTQQQQAPIEGRSTSNQINLGSLDDMNNRIYQISQEVSQIVQNMNERHQELLNRISTGSASSSSDSSPQSDARLNAIDDRLRRIETMLSDIQRDNAGKDYRNEFTRLHKAIEHSHVSLTEALQTSIFNMITATTPRMGLFICVVIAFQLFLAGAYVYYKRRRNGMPKKFL</sequence>
<dbReference type="VEuPathDB" id="FungiDB:TSTA_053720"/>
<dbReference type="InterPro" id="IPR051136">
    <property type="entry name" value="Intracellular_Lectin-GPT"/>
</dbReference>
<evidence type="ECO:0000256" key="5">
    <source>
        <dbReference type="ARBA" id="ARBA00023136"/>
    </source>
</evidence>
<gene>
    <name evidence="10" type="ORF">TSTA_053720</name>
</gene>
<feature type="transmembrane region" description="Helical" evidence="7">
    <location>
        <begin position="379"/>
        <end position="400"/>
    </location>
</feature>
<organism evidence="10 11">
    <name type="scientific">Talaromyces stipitatus (strain ATCC 10500 / CBS 375.48 / QM 6759 / NRRL 1006)</name>
    <name type="common">Penicillium stipitatum</name>
    <dbReference type="NCBI Taxonomy" id="441959"/>
    <lineage>
        <taxon>Eukaryota</taxon>
        <taxon>Fungi</taxon>
        <taxon>Dikarya</taxon>
        <taxon>Ascomycota</taxon>
        <taxon>Pezizomycotina</taxon>
        <taxon>Eurotiomycetes</taxon>
        <taxon>Eurotiomycetidae</taxon>
        <taxon>Eurotiales</taxon>
        <taxon>Trichocomaceae</taxon>
        <taxon>Talaromyces</taxon>
        <taxon>Talaromyces sect. Talaromyces</taxon>
    </lineage>
</organism>
<dbReference type="PANTHER" id="PTHR12223:SF28">
    <property type="entry name" value="LECTIN, MANNOSE BINDING 1 LIKE"/>
    <property type="match status" value="1"/>
</dbReference>
<dbReference type="PROSITE" id="PS51328">
    <property type="entry name" value="L_LECTIN_LIKE"/>
    <property type="match status" value="1"/>
</dbReference>
<dbReference type="GO" id="GO:0005789">
    <property type="term" value="C:endoplasmic reticulum membrane"/>
    <property type="evidence" value="ECO:0007669"/>
    <property type="project" value="TreeGrafter"/>
</dbReference>
<dbReference type="GO" id="GO:0030134">
    <property type="term" value="C:COPII-coated ER to Golgi transport vesicle"/>
    <property type="evidence" value="ECO:0007669"/>
    <property type="project" value="TreeGrafter"/>
</dbReference>
<accession>B8MPW8</accession>
<dbReference type="FunCoup" id="B8MPW8">
    <property type="interactions" value="183"/>
</dbReference>
<evidence type="ECO:0000259" key="9">
    <source>
        <dbReference type="PROSITE" id="PS51328"/>
    </source>
</evidence>
<dbReference type="RefSeq" id="XP_002486969.1">
    <property type="nucleotide sequence ID" value="XM_002486924.1"/>
</dbReference>
<evidence type="ECO:0000313" key="10">
    <source>
        <dbReference type="EMBL" id="EED12858.1"/>
    </source>
</evidence>
<proteinExistence type="predicted"/>
<dbReference type="InterPro" id="IPR013320">
    <property type="entry name" value="ConA-like_dom_sf"/>
</dbReference>
<evidence type="ECO:0000256" key="7">
    <source>
        <dbReference type="SAM" id="Phobius"/>
    </source>
</evidence>
<dbReference type="GO" id="GO:0006888">
    <property type="term" value="P:endoplasmic reticulum to Golgi vesicle-mediated transport"/>
    <property type="evidence" value="ECO:0007669"/>
    <property type="project" value="TreeGrafter"/>
</dbReference>
<dbReference type="OMA" id="WYTSERG"/>
<keyword evidence="4 7" id="KW-1133">Transmembrane helix</keyword>
<dbReference type="Gene3D" id="2.60.120.200">
    <property type="match status" value="1"/>
</dbReference>
<dbReference type="InterPro" id="IPR035661">
    <property type="entry name" value="EMP46/EMP47_N"/>
</dbReference>
<comment type="subcellular location">
    <subcellularLocation>
        <location evidence="1">Membrane</location>
        <topology evidence="1">Single-pass type I membrane protein</topology>
    </subcellularLocation>
</comment>
<name>B8MPW8_TALSN</name>
<protein>
    <submittedName>
        <fullName evidence="10">Lectin family integral membrane protein, putative</fullName>
    </submittedName>
</protein>
<dbReference type="GeneID" id="8098323"/>
<dbReference type="SUPFAM" id="SSF49899">
    <property type="entry name" value="Concanavalin A-like lectins/glucanases"/>
    <property type="match status" value="1"/>
</dbReference>
<dbReference type="PhylomeDB" id="B8MPW8"/>
<feature type="domain" description="L-type lectin-like" evidence="9">
    <location>
        <begin position="16"/>
        <end position="232"/>
    </location>
</feature>
<dbReference type="EMBL" id="EQ962659">
    <property type="protein sequence ID" value="EED12858.1"/>
    <property type="molecule type" value="Genomic_DNA"/>
</dbReference>
<dbReference type="eggNOG" id="ENOG502QR1C">
    <property type="taxonomic scope" value="Eukaryota"/>
</dbReference>
<feature type="coiled-coil region" evidence="6">
    <location>
        <begin position="276"/>
        <end position="336"/>
    </location>
</feature>
<evidence type="ECO:0000256" key="1">
    <source>
        <dbReference type="ARBA" id="ARBA00004479"/>
    </source>
</evidence>
<feature type="chain" id="PRO_5012768073" evidence="8">
    <location>
        <begin position="16"/>
        <end position="412"/>
    </location>
</feature>